<dbReference type="Gene3D" id="3.30.465.10">
    <property type="match status" value="1"/>
</dbReference>
<keyword evidence="3" id="KW-0560">Oxidoreductase</keyword>
<dbReference type="InterPro" id="IPR016166">
    <property type="entry name" value="FAD-bd_PCMH"/>
</dbReference>
<dbReference type="InterPro" id="IPR016169">
    <property type="entry name" value="FAD-bd_PCMH_sub2"/>
</dbReference>
<organism evidence="5 6">
    <name type="scientific">Paracoccus zhejiangensis</name>
    <dbReference type="NCBI Taxonomy" id="1077935"/>
    <lineage>
        <taxon>Bacteria</taxon>
        <taxon>Pseudomonadati</taxon>
        <taxon>Pseudomonadota</taxon>
        <taxon>Alphaproteobacteria</taxon>
        <taxon>Rhodobacterales</taxon>
        <taxon>Paracoccaceae</taxon>
        <taxon>Paracoccus</taxon>
    </lineage>
</organism>
<gene>
    <name evidence="5" type="ORF">CX676_04950</name>
</gene>
<keyword evidence="2" id="KW-0274">FAD</keyword>
<dbReference type="Pfam" id="PF00941">
    <property type="entry name" value="FAD_binding_5"/>
    <property type="match status" value="1"/>
</dbReference>
<evidence type="ECO:0000256" key="2">
    <source>
        <dbReference type="ARBA" id="ARBA00022827"/>
    </source>
</evidence>
<dbReference type="InterPro" id="IPR051312">
    <property type="entry name" value="Diverse_Substr_Oxidored"/>
</dbReference>
<feature type="domain" description="FAD-binding PCMH-type" evidence="4">
    <location>
        <begin position="1"/>
        <end position="170"/>
    </location>
</feature>
<dbReference type="AlphaFoldDB" id="A0A2H5EWB6"/>
<dbReference type="OrthoDB" id="9793944at2"/>
<dbReference type="InterPro" id="IPR016167">
    <property type="entry name" value="FAD-bd_PCMH_sub1"/>
</dbReference>
<dbReference type="Pfam" id="PF03450">
    <property type="entry name" value="CO_deh_flav_C"/>
    <property type="match status" value="1"/>
</dbReference>
<dbReference type="InterPro" id="IPR002346">
    <property type="entry name" value="Mopterin_DH_FAD-bd"/>
</dbReference>
<evidence type="ECO:0000256" key="1">
    <source>
        <dbReference type="ARBA" id="ARBA00022630"/>
    </source>
</evidence>
<dbReference type="Gene3D" id="3.30.43.10">
    <property type="entry name" value="Uridine Diphospho-n-acetylenolpyruvylglucosamine Reductase, domain 2"/>
    <property type="match status" value="1"/>
</dbReference>
<evidence type="ECO:0000313" key="6">
    <source>
        <dbReference type="Proteomes" id="UP000234530"/>
    </source>
</evidence>
<dbReference type="GO" id="GO:0071949">
    <property type="term" value="F:FAD binding"/>
    <property type="evidence" value="ECO:0007669"/>
    <property type="project" value="InterPro"/>
</dbReference>
<dbReference type="PANTHER" id="PTHR42659:SF2">
    <property type="entry name" value="XANTHINE DEHYDROGENASE SUBUNIT C-RELATED"/>
    <property type="match status" value="1"/>
</dbReference>
<keyword evidence="6" id="KW-1185">Reference proteome</keyword>
<proteinExistence type="predicted"/>
<dbReference type="InterPro" id="IPR036318">
    <property type="entry name" value="FAD-bd_PCMH-like_sf"/>
</dbReference>
<evidence type="ECO:0000256" key="3">
    <source>
        <dbReference type="ARBA" id="ARBA00023002"/>
    </source>
</evidence>
<evidence type="ECO:0000259" key="4">
    <source>
        <dbReference type="PROSITE" id="PS51387"/>
    </source>
</evidence>
<dbReference type="SUPFAM" id="SSF55447">
    <property type="entry name" value="CO dehydrogenase flavoprotein C-terminal domain-like"/>
    <property type="match status" value="1"/>
</dbReference>
<sequence>MYQTKYHRPASIDDAVAALAAAEDGKFLSGGQTLLATMKQRLAAPTDLVDLRGIPGLSGITVDADGVTIGAATIHADVASSPEVAAAIPALAALASHIGDPSVRNMGTIGGSLANNDPAADYPAAVLGLNGTVITNQREIPAEEYFVGLFATALEEGEIIKAVRFPRPKRAAYQKFAQPASRFALVGVLVAETDDGVRVAITGAGSDGVFRAETFEEALNGDFSAGALDGASVDADELMNDIHATPEYRAHLARVLAQRAVKAAG</sequence>
<dbReference type="Gene3D" id="3.30.390.50">
    <property type="entry name" value="CO dehydrogenase flavoprotein, C-terminal domain"/>
    <property type="match status" value="1"/>
</dbReference>
<name>A0A2H5EWB6_9RHOB</name>
<keyword evidence="1" id="KW-0285">Flavoprotein</keyword>
<dbReference type="Proteomes" id="UP000234530">
    <property type="component" value="Chromosome"/>
</dbReference>
<dbReference type="GO" id="GO:0016491">
    <property type="term" value="F:oxidoreductase activity"/>
    <property type="evidence" value="ECO:0007669"/>
    <property type="project" value="UniProtKB-KW"/>
</dbReference>
<protein>
    <submittedName>
        <fullName evidence="5">Carbon monoxide dehydrogenase</fullName>
    </submittedName>
</protein>
<dbReference type="SMART" id="SM01092">
    <property type="entry name" value="CO_deh_flav_C"/>
    <property type="match status" value="1"/>
</dbReference>
<dbReference type="PANTHER" id="PTHR42659">
    <property type="entry name" value="XANTHINE DEHYDROGENASE SUBUNIT C-RELATED"/>
    <property type="match status" value="1"/>
</dbReference>
<dbReference type="PROSITE" id="PS51387">
    <property type="entry name" value="FAD_PCMH"/>
    <property type="match status" value="1"/>
</dbReference>
<dbReference type="KEGG" id="pzh:CX676_04950"/>
<dbReference type="InterPro" id="IPR005107">
    <property type="entry name" value="CO_DH_flav_C"/>
</dbReference>
<reference evidence="5 6" key="1">
    <citation type="journal article" date="2013" name="Antonie Van Leeuwenhoek">
        <title>Paracoccus zhejiangensis sp. nov., isolated from activated sludge in wastewater-treatment system.</title>
        <authorList>
            <person name="Wu Z.G."/>
            <person name="Zhang D.F."/>
            <person name="Liu Y.L."/>
            <person name="Wang F."/>
            <person name="Jiang X."/>
            <person name="Li C."/>
            <person name="Li S.P."/>
            <person name="Hong Q."/>
            <person name="Li W.J."/>
        </authorList>
    </citation>
    <scope>NUCLEOTIDE SEQUENCE [LARGE SCALE GENOMIC DNA]</scope>
    <source>
        <strain evidence="5 6">J6</strain>
    </source>
</reference>
<evidence type="ECO:0000313" key="5">
    <source>
        <dbReference type="EMBL" id="AUH63592.1"/>
    </source>
</evidence>
<accession>A0A2H5EWB6</accession>
<dbReference type="EMBL" id="CP025430">
    <property type="protein sequence ID" value="AUH63592.1"/>
    <property type="molecule type" value="Genomic_DNA"/>
</dbReference>
<dbReference type="SUPFAM" id="SSF56176">
    <property type="entry name" value="FAD-binding/transporter-associated domain-like"/>
    <property type="match status" value="1"/>
</dbReference>
<dbReference type="InterPro" id="IPR036683">
    <property type="entry name" value="CO_DH_flav_C_dom_sf"/>
</dbReference>